<feature type="transmembrane region" description="Helical" evidence="1">
    <location>
        <begin position="6"/>
        <end position="24"/>
    </location>
</feature>
<sequence>MATRPTILKAGLVIAGMCIGSYIVRPPLYWHIMEGLVAVSHFSSSSSFACPSCTGDCFSHPLLHPHW</sequence>
<protein>
    <submittedName>
        <fullName evidence="2">Uncharacterized protein</fullName>
    </submittedName>
</protein>
<evidence type="ECO:0000313" key="3">
    <source>
        <dbReference type="Proteomes" id="UP000327157"/>
    </source>
</evidence>
<organism evidence="2 3">
    <name type="scientific">Pyrus ussuriensis x Pyrus communis</name>
    <dbReference type="NCBI Taxonomy" id="2448454"/>
    <lineage>
        <taxon>Eukaryota</taxon>
        <taxon>Viridiplantae</taxon>
        <taxon>Streptophyta</taxon>
        <taxon>Embryophyta</taxon>
        <taxon>Tracheophyta</taxon>
        <taxon>Spermatophyta</taxon>
        <taxon>Magnoliopsida</taxon>
        <taxon>eudicotyledons</taxon>
        <taxon>Gunneridae</taxon>
        <taxon>Pentapetalae</taxon>
        <taxon>rosids</taxon>
        <taxon>fabids</taxon>
        <taxon>Rosales</taxon>
        <taxon>Rosaceae</taxon>
        <taxon>Amygdaloideae</taxon>
        <taxon>Maleae</taxon>
        <taxon>Pyrus</taxon>
    </lineage>
</organism>
<gene>
    <name evidence="2" type="ORF">D8674_029464</name>
</gene>
<evidence type="ECO:0000256" key="1">
    <source>
        <dbReference type="SAM" id="Phobius"/>
    </source>
</evidence>
<dbReference type="InterPro" id="IPR010471">
    <property type="entry name" value="DUF1068"/>
</dbReference>
<dbReference type="Pfam" id="PF06364">
    <property type="entry name" value="DUF1068"/>
    <property type="match status" value="1"/>
</dbReference>
<dbReference type="Proteomes" id="UP000327157">
    <property type="component" value="Chromosome 6"/>
</dbReference>
<reference evidence="2 3" key="3">
    <citation type="submission" date="2019-11" db="EMBL/GenBank/DDBJ databases">
        <title>A de novo genome assembly of a pear dwarfing rootstock.</title>
        <authorList>
            <person name="Wang F."/>
            <person name="Wang J."/>
            <person name="Li S."/>
            <person name="Zhang Y."/>
            <person name="Fang M."/>
            <person name="Ma L."/>
            <person name="Zhao Y."/>
            <person name="Jiang S."/>
        </authorList>
    </citation>
    <scope>NUCLEOTIDE SEQUENCE [LARGE SCALE GENOMIC DNA]</scope>
    <source>
        <strain evidence="2">S2</strain>
        <tissue evidence="2">Leaf</tissue>
    </source>
</reference>
<reference evidence="3" key="2">
    <citation type="submission" date="2019-10" db="EMBL/GenBank/DDBJ databases">
        <title>A de novo genome assembly of a pear dwarfing rootstock.</title>
        <authorList>
            <person name="Wang F."/>
            <person name="Wang J."/>
            <person name="Li S."/>
            <person name="Zhang Y."/>
            <person name="Fang M."/>
            <person name="Ma L."/>
            <person name="Zhao Y."/>
            <person name="Jiang S."/>
        </authorList>
    </citation>
    <scope>NUCLEOTIDE SEQUENCE [LARGE SCALE GENOMIC DNA]</scope>
</reference>
<dbReference type="AlphaFoldDB" id="A0A5N5I240"/>
<reference evidence="2 3" key="1">
    <citation type="submission" date="2019-09" db="EMBL/GenBank/DDBJ databases">
        <authorList>
            <person name="Ou C."/>
        </authorList>
    </citation>
    <scope>NUCLEOTIDE SEQUENCE [LARGE SCALE GENOMIC DNA]</scope>
    <source>
        <strain evidence="2">S2</strain>
        <tissue evidence="2">Leaf</tissue>
    </source>
</reference>
<keyword evidence="1" id="KW-1133">Transmembrane helix</keyword>
<keyword evidence="1" id="KW-0812">Transmembrane</keyword>
<dbReference type="EMBL" id="SMOL01000120">
    <property type="protein sequence ID" value="KAB2633217.1"/>
    <property type="molecule type" value="Genomic_DNA"/>
</dbReference>
<evidence type="ECO:0000313" key="2">
    <source>
        <dbReference type="EMBL" id="KAB2633217.1"/>
    </source>
</evidence>
<accession>A0A5N5I240</accession>
<comment type="caution">
    <text evidence="2">The sequence shown here is derived from an EMBL/GenBank/DDBJ whole genome shotgun (WGS) entry which is preliminary data.</text>
</comment>
<name>A0A5N5I240_9ROSA</name>
<keyword evidence="3" id="KW-1185">Reference proteome</keyword>
<keyword evidence="1" id="KW-0472">Membrane</keyword>
<proteinExistence type="predicted"/>